<name>A0ABQ2EYC8_9ACTN</name>
<evidence type="ECO:0000256" key="1">
    <source>
        <dbReference type="SAM" id="MobiDB-lite"/>
    </source>
</evidence>
<sequence>MARRPYRPTDTVRALVHSHDGGSCLCCATAADLTTHHRVNRGMGGAEEDGELARAELAA</sequence>
<organism evidence="2 3">
    <name type="scientific">Streptomyces camponoticapitis</name>
    <dbReference type="NCBI Taxonomy" id="1616125"/>
    <lineage>
        <taxon>Bacteria</taxon>
        <taxon>Bacillati</taxon>
        <taxon>Actinomycetota</taxon>
        <taxon>Actinomycetes</taxon>
        <taxon>Kitasatosporales</taxon>
        <taxon>Streptomycetaceae</taxon>
        <taxon>Streptomyces</taxon>
    </lineage>
</organism>
<gene>
    <name evidence="2" type="ORF">GCM10011583_70320</name>
</gene>
<reference evidence="3" key="1">
    <citation type="journal article" date="2019" name="Int. J. Syst. Evol. Microbiol.">
        <title>The Global Catalogue of Microorganisms (GCM) 10K type strain sequencing project: providing services to taxonomists for standard genome sequencing and annotation.</title>
        <authorList>
            <consortium name="The Broad Institute Genomics Platform"/>
            <consortium name="The Broad Institute Genome Sequencing Center for Infectious Disease"/>
            <person name="Wu L."/>
            <person name="Ma J."/>
        </authorList>
    </citation>
    <scope>NUCLEOTIDE SEQUENCE [LARGE SCALE GENOMIC DNA]</scope>
    <source>
        <strain evidence="3">CGMCC 4.7275</strain>
    </source>
</reference>
<dbReference type="Proteomes" id="UP000660265">
    <property type="component" value="Unassembled WGS sequence"/>
</dbReference>
<protein>
    <recommendedName>
        <fullName evidence="4">HNH endonuclease</fullName>
    </recommendedName>
</protein>
<feature type="region of interest" description="Disordered" evidence="1">
    <location>
        <begin position="40"/>
        <end position="59"/>
    </location>
</feature>
<accession>A0ABQ2EYC8</accession>
<keyword evidence="3" id="KW-1185">Reference proteome</keyword>
<proteinExistence type="predicted"/>
<dbReference type="EMBL" id="BMMV01000036">
    <property type="protein sequence ID" value="GGK28268.1"/>
    <property type="molecule type" value="Genomic_DNA"/>
</dbReference>
<evidence type="ECO:0000313" key="2">
    <source>
        <dbReference type="EMBL" id="GGK28268.1"/>
    </source>
</evidence>
<evidence type="ECO:0000313" key="3">
    <source>
        <dbReference type="Proteomes" id="UP000660265"/>
    </source>
</evidence>
<evidence type="ECO:0008006" key="4">
    <source>
        <dbReference type="Google" id="ProtNLM"/>
    </source>
</evidence>
<comment type="caution">
    <text evidence="2">The sequence shown here is derived from an EMBL/GenBank/DDBJ whole genome shotgun (WGS) entry which is preliminary data.</text>
</comment>